<reference evidence="2" key="1">
    <citation type="submission" date="2021-05" db="EMBL/GenBank/DDBJ databases">
        <authorList>
            <person name="Tigano A."/>
        </authorList>
    </citation>
    <scope>NUCLEOTIDE SEQUENCE</scope>
</reference>
<evidence type="ECO:0000313" key="3">
    <source>
        <dbReference type="Proteomes" id="UP000677803"/>
    </source>
</evidence>
<sequence>MPPVKTVYVPRFGSQLGSSQRTEPELELVEPSPVSQNENRLKKRSKNGSERNIRSVLKIKLPKFTSTPLLKVTKDGTTPAKYVLRPSTSKPKTTGNQERRTQCADPVSTLVNGDVFSFSQRSETTTPKEKAQLSVVRTISKMLEENRLIRQRLAALRQDSRV</sequence>
<feature type="region of interest" description="Disordered" evidence="1">
    <location>
        <begin position="80"/>
        <end position="101"/>
    </location>
</feature>
<evidence type="ECO:0000313" key="2">
    <source>
        <dbReference type="EMBL" id="CAG5992165.1"/>
    </source>
</evidence>
<dbReference type="EMBL" id="CAJRST010036666">
    <property type="protein sequence ID" value="CAG5992165.1"/>
    <property type="molecule type" value="Genomic_DNA"/>
</dbReference>
<organism evidence="2 3">
    <name type="scientific">Menidia menidia</name>
    <name type="common">Atlantic silverside</name>
    <dbReference type="NCBI Taxonomy" id="238744"/>
    <lineage>
        <taxon>Eukaryota</taxon>
        <taxon>Metazoa</taxon>
        <taxon>Chordata</taxon>
        <taxon>Craniata</taxon>
        <taxon>Vertebrata</taxon>
        <taxon>Euteleostomi</taxon>
        <taxon>Actinopterygii</taxon>
        <taxon>Neopterygii</taxon>
        <taxon>Teleostei</taxon>
        <taxon>Neoteleostei</taxon>
        <taxon>Acanthomorphata</taxon>
        <taxon>Ovalentaria</taxon>
        <taxon>Atherinomorphae</taxon>
        <taxon>Atheriniformes</taxon>
        <taxon>Atherinopsidae</taxon>
        <taxon>Menidiinae</taxon>
        <taxon>Menidia</taxon>
    </lineage>
</organism>
<dbReference type="OrthoDB" id="8964424at2759"/>
<dbReference type="AlphaFoldDB" id="A0A8S4BQ73"/>
<evidence type="ECO:0000256" key="1">
    <source>
        <dbReference type="SAM" id="MobiDB-lite"/>
    </source>
</evidence>
<feature type="region of interest" description="Disordered" evidence="1">
    <location>
        <begin position="1"/>
        <end position="51"/>
    </location>
</feature>
<dbReference type="Proteomes" id="UP000677803">
    <property type="component" value="Unassembled WGS sequence"/>
</dbReference>
<feature type="compositionally biased region" description="Polar residues" evidence="1">
    <location>
        <begin position="86"/>
        <end position="96"/>
    </location>
</feature>
<comment type="caution">
    <text evidence="2">The sequence shown here is derived from an EMBL/GenBank/DDBJ whole genome shotgun (WGS) entry which is preliminary data.</text>
</comment>
<name>A0A8S4BQ73_9TELE</name>
<accession>A0A8S4BQ73</accession>
<keyword evidence="3" id="KW-1185">Reference proteome</keyword>
<proteinExistence type="predicted"/>
<protein>
    <submittedName>
        <fullName evidence="2">(Atlantic silverside) hypothetical protein</fullName>
    </submittedName>
</protein>
<gene>
    <name evidence="2" type="ORF">MMEN_LOCUS17617</name>
</gene>